<dbReference type="Pfam" id="PF11249">
    <property type="entry name" value="DUF3047"/>
    <property type="match status" value="1"/>
</dbReference>
<proteinExistence type="predicted"/>
<evidence type="ECO:0000313" key="2">
    <source>
        <dbReference type="EMBL" id="HDZ55625.1"/>
    </source>
</evidence>
<dbReference type="AlphaFoldDB" id="A0A7V1BMR1"/>
<dbReference type="InterPro" id="IPR021409">
    <property type="entry name" value="DUF3047"/>
</dbReference>
<name>A0A7V1BMR1_9GAMM</name>
<accession>A0A7V1BMR1</accession>
<gene>
    <name evidence="2" type="ORF">ENH64_03990</name>
</gene>
<reference evidence="2" key="1">
    <citation type="journal article" date="2020" name="mSystems">
        <title>Genome- and Community-Level Interaction Insights into Carbon Utilization and Element Cycling Functions of Hydrothermarchaeota in Hydrothermal Sediment.</title>
        <authorList>
            <person name="Zhou Z."/>
            <person name="Liu Y."/>
            <person name="Xu W."/>
            <person name="Pan J."/>
            <person name="Luo Z.H."/>
            <person name="Li M."/>
        </authorList>
    </citation>
    <scope>NUCLEOTIDE SEQUENCE [LARGE SCALE GENOMIC DNA]</scope>
    <source>
        <strain evidence="2">HyVt-324</strain>
    </source>
</reference>
<sequence>MGRLGSLQGQREEKGRSRDQGLRTLPVRTAGLGALLLVAWNTAAAQLVTAPQDIIEWEVREFSGATRYRLETDDGQAVVKAECQNGASALYHQSTVDLTTTPVLQWSWGVSGVFSGIDETSKSGDDYPVRLYVVKDGGLLPWRTKAVNYVWASNQPQGTGWANPYASQAWMLALQSGVPEQPGALVIEQRNVRADFLALHDVDLTSIDGIAIMTDCDNSGQPIEGWYGSIRWLPATSSSTRR</sequence>
<evidence type="ECO:0000256" key="1">
    <source>
        <dbReference type="SAM" id="MobiDB-lite"/>
    </source>
</evidence>
<dbReference type="EMBL" id="DRFO01000014">
    <property type="protein sequence ID" value="HDZ55625.1"/>
    <property type="molecule type" value="Genomic_DNA"/>
</dbReference>
<dbReference type="Proteomes" id="UP000885703">
    <property type="component" value="Unassembled WGS sequence"/>
</dbReference>
<feature type="region of interest" description="Disordered" evidence="1">
    <location>
        <begin position="1"/>
        <end position="22"/>
    </location>
</feature>
<protein>
    <submittedName>
        <fullName evidence="2">DUF3047 domain-containing protein</fullName>
    </submittedName>
</protein>
<organism evidence="2">
    <name type="scientific">Halopseudomonas xinjiangensis</name>
    <dbReference type="NCBI Taxonomy" id="487184"/>
    <lineage>
        <taxon>Bacteria</taxon>
        <taxon>Pseudomonadati</taxon>
        <taxon>Pseudomonadota</taxon>
        <taxon>Gammaproteobacteria</taxon>
        <taxon>Pseudomonadales</taxon>
        <taxon>Pseudomonadaceae</taxon>
        <taxon>Halopseudomonas</taxon>
    </lineage>
</organism>
<comment type="caution">
    <text evidence="2">The sequence shown here is derived from an EMBL/GenBank/DDBJ whole genome shotgun (WGS) entry which is preliminary data.</text>
</comment>
<feature type="compositionally biased region" description="Basic and acidic residues" evidence="1">
    <location>
        <begin position="10"/>
        <end position="21"/>
    </location>
</feature>